<reference evidence="1 2" key="1">
    <citation type="journal article" date="2020" name="Nature">
        <title>Six reference-quality genomes reveal evolution of bat adaptations.</title>
        <authorList>
            <person name="Jebb D."/>
            <person name="Huang Z."/>
            <person name="Pippel M."/>
            <person name="Hughes G.M."/>
            <person name="Lavrichenko K."/>
            <person name="Devanna P."/>
            <person name="Winkler S."/>
            <person name="Jermiin L.S."/>
            <person name="Skirmuntt E.C."/>
            <person name="Katzourakis A."/>
            <person name="Burkitt-Gray L."/>
            <person name="Ray D.A."/>
            <person name="Sullivan K.A.M."/>
            <person name="Roscito J.G."/>
            <person name="Kirilenko B.M."/>
            <person name="Davalos L.M."/>
            <person name="Corthals A.P."/>
            <person name="Power M.L."/>
            <person name="Jones G."/>
            <person name="Ransome R.D."/>
            <person name="Dechmann D.K.N."/>
            <person name="Locatelli A.G."/>
            <person name="Puechmaille S.J."/>
            <person name="Fedrigo O."/>
            <person name="Jarvis E.D."/>
            <person name="Hiller M."/>
            <person name="Vernes S.C."/>
            <person name="Myers E.W."/>
            <person name="Teeling E.C."/>
        </authorList>
    </citation>
    <scope>NUCLEOTIDE SEQUENCE [LARGE SCALE GENOMIC DNA]</scope>
    <source>
        <strain evidence="1">Bat1K_MPI-CBG_1</strain>
    </source>
</reference>
<evidence type="ECO:0000313" key="2">
    <source>
        <dbReference type="Proteomes" id="UP000664940"/>
    </source>
</evidence>
<name>A0A833ZTW0_9CHIR</name>
<dbReference type="EMBL" id="JABVXQ010000007">
    <property type="protein sequence ID" value="KAF6099789.1"/>
    <property type="molecule type" value="Genomic_DNA"/>
</dbReference>
<dbReference type="Proteomes" id="UP000664940">
    <property type="component" value="Unassembled WGS sequence"/>
</dbReference>
<dbReference type="AlphaFoldDB" id="A0A833ZTW0"/>
<evidence type="ECO:0000313" key="1">
    <source>
        <dbReference type="EMBL" id="KAF6099789.1"/>
    </source>
</evidence>
<organism evidence="1 2">
    <name type="scientific">Phyllostomus discolor</name>
    <name type="common">pale spear-nosed bat</name>
    <dbReference type="NCBI Taxonomy" id="89673"/>
    <lineage>
        <taxon>Eukaryota</taxon>
        <taxon>Metazoa</taxon>
        <taxon>Chordata</taxon>
        <taxon>Craniata</taxon>
        <taxon>Vertebrata</taxon>
        <taxon>Euteleostomi</taxon>
        <taxon>Mammalia</taxon>
        <taxon>Eutheria</taxon>
        <taxon>Laurasiatheria</taxon>
        <taxon>Chiroptera</taxon>
        <taxon>Yangochiroptera</taxon>
        <taxon>Phyllostomidae</taxon>
        <taxon>Phyllostominae</taxon>
        <taxon>Phyllostomus</taxon>
    </lineage>
</organism>
<accession>A0A833ZTW0</accession>
<proteinExistence type="predicted"/>
<comment type="caution">
    <text evidence="1">The sequence shown here is derived from an EMBL/GenBank/DDBJ whole genome shotgun (WGS) entry which is preliminary data.</text>
</comment>
<gene>
    <name evidence="1" type="ORF">HJG60_011521</name>
</gene>
<sequence length="147" mass="17003">MYSSGIRLTGPTRISLKIAHHGQEHRETLWNQHFSQVTFCQLSTKKYIYTKRGRYLLGQYYISCIKGPRRPSSWSVATGITTQALHPVLSFPILTSPTPIPSPQKNCLPQNWPWCQKGWGPLLYMITFLNTLSHPTFFLMQRYFLGL</sequence>
<protein>
    <submittedName>
        <fullName evidence="1">Uncharacterized protein</fullName>
    </submittedName>
</protein>